<dbReference type="OrthoDB" id="3067012at2759"/>
<organism evidence="1 2">
    <name type="scientific">Hydnomerulius pinastri MD-312</name>
    <dbReference type="NCBI Taxonomy" id="994086"/>
    <lineage>
        <taxon>Eukaryota</taxon>
        <taxon>Fungi</taxon>
        <taxon>Dikarya</taxon>
        <taxon>Basidiomycota</taxon>
        <taxon>Agaricomycotina</taxon>
        <taxon>Agaricomycetes</taxon>
        <taxon>Agaricomycetidae</taxon>
        <taxon>Boletales</taxon>
        <taxon>Boletales incertae sedis</taxon>
        <taxon>Leucogyrophana</taxon>
    </lineage>
</organism>
<dbReference type="Gene3D" id="3.80.10.10">
    <property type="entry name" value="Ribonuclease Inhibitor"/>
    <property type="match status" value="1"/>
</dbReference>
<dbReference type="Proteomes" id="UP000053820">
    <property type="component" value="Unassembled WGS sequence"/>
</dbReference>
<dbReference type="AlphaFoldDB" id="A0A0C9V219"/>
<name>A0A0C9V219_9AGAM</name>
<evidence type="ECO:0008006" key="3">
    <source>
        <dbReference type="Google" id="ProtNLM"/>
    </source>
</evidence>
<reference evidence="1 2" key="1">
    <citation type="submission" date="2014-04" db="EMBL/GenBank/DDBJ databases">
        <title>Evolutionary Origins and Diversification of the Mycorrhizal Mutualists.</title>
        <authorList>
            <consortium name="DOE Joint Genome Institute"/>
            <consortium name="Mycorrhizal Genomics Consortium"/>
            <person name="Kohler A."/>
            <person name="Kuo A."/>
            <person name="Nagy L.G."/>
            <person name="Floudas D."/>
            <person name="Copeland A."/>
            <person name="Barry K.W."/>
            <person name="Cichocki N."/>
            <person name="Veneault-Fourrey C."/>
            <person name="LaButti K."/>
            <person name="Lindquist E.A."/>
            <person name="Lipzen A."/>
            <person name="Lundell T."/>
            <person name="Morin E."/>
            <person name="Murat C."/>
            <person name="Riley R."/>
            <person name="Ohm R."/>
            <person name="Sun H."/>
            <person name="Tunlid A."/>
            <person name="Henrissat B."/>
            <person name="Grigoriev I.V."/>
            <person name="Hibbett D.S."/>
            <person name="Martin F."/>
        </authorList>
    </citation>
    <scope>NUCLEOTIDE SEQUENCE [LARGE SCALE GENOMIC DNA]</scope>
    <source>
        <strain evidence="1 2">MD-312</strain>
    </source>
</reference>
<sequence length="593" mass="66114">MPLSCIGQCSTLVDVDDLDSRKVHSKDVVPSLGHVKRAKQQKQDLLKRPRIPPCLLLIEIITLIFEYVRQWDEYPPDDIEVKWDRTMGKKTLASLARTCKAFHEPALDVLWMKLDSLDPLIKLLPKRMWAKKYYPLMVRMFMREKHWVTFSKYAKRVKSVSGPCWQLSSSVQHNAISALTKSPHASLPLLPSLTELVWSELKMSNLIDPSVSLLQYFVGPKVTKVSLMLVCWPYHVPPEQAVLSKLWELCPDVTSFTAYFPRSSHNDPSQEVGAIVDHWPKLRTLQSCALPQSVMDTLASRRLLESLSIELNNCKPPLYVGKLPESLHNFSLGGNSAPLCTRYLESVHGSPRICGLRVGADDSTLEDIGGLIRALPIHLDKTALHDLKIELNSSYWAVAASETFPLDLPLITPLLAFRALRALDLDVFSAAGLDDMAYKAMAKAWPELREFKLGTVDVSNAIPKASVGAIVSLLTHCPFLETLHIAIDGTIPLPPASPPPYSGDDEDESAQSQGEESWGVSNILITELHVGHSPIDDINVIASCFGALMPRLRKIVTGNVNILYELQPVQGERWERVQAMLVGHLRSRGVSTE</sequence>
<dbReference type="HOGENOM" id="CLU_021164_0_2_1"/>
<dbReference type="InterPro" id="IPR032675">
    <property type="entry name" value="LRR_dom_sf"/>
</dbReference>
<proteinExistence type="predicted"/>
<keyword evidence="2" id="KW-1185">Reference proteome</keyword>
<protein>
    <recommendedName>
        <fullName evidence="3">F-box domain-containing protein</fullName>
    </recommendedName>
</protein>
<evidence type="ECO:0000313" key="1">
    <source>
        <dbReference type="EMBL" id="KIJ59274.1"/>
    </source>
</evidence>
<accession>A0A0C9V219</accession>
<dbReference type="EMBL" id="KN839892">
    <property type="protein sequence ID" value="KIJ59274.1"/>
    <property type="molecule type" value="Genomic_DNA"/>
</dbReference>
<gene>
    <name evidence="1" type="ORF">HYDPIDRAFT_33344</name>
</gene>
<evidence type="ECO:0000313" key="2">
    <source>
        <dbReference type="Proteomes" id="UP000053820"/>
    </source>
</evidence>